<dbReference type="AlphaFoldDB" id="A0A367Y2G6"/>
<evidence type="ECO:0000313" key="1">
    <source>
        <dbReference type="EMBL" id="RCK59730.1"/>
    </source>
</evidence>
<dbReference type="RefSeq" id="WP_114117342.1">
    <property type="nucleotide sequence ID" value="NZ_BMHU01000003.1"/>
</dbReference>
<reference evidence="1 2" key="1">
    <citation type="submission" date="2018-07" db="EMBL/GenBank/DDBJ databases">
        <title>Microbacterium endoborsara sp. nov., a novel actinobacterium isolated from Borszczowia aralocaspica.</title>
        <authorList>
            <person name="An D."/>
        </authorList>
    </citation>
    <scope>NUCLEOTIDE SEQUENCE [LARGE SCALE GENOMIC DNA]</scope>
    <source>
        <strain evidence="1 2">C1.15228</strain>
    </source>
</reference>
<keyword evidence="2" id="KW-1185">Reference proteome</keyword>
<sequence>MNLWPWHLSSTKSWPASGTTLKSGLTQLIDAAAARGVTVRQNGAPGIRVSSSAFTGRAHVESVRADFTGSEIAFDAFVAARNDEGPFPSPDDDEIVAHTNGLIDEIRLRADPLTVNGAEVRAELTALSLPVDWIVVRHEGELYGTVRARRDAASRAAGNFRLSIAQDDLAAIAADSVRAALKSGSRWTASLKDLKIRVTPNGDGRVVATLGVKGKIFFVPLSGRLGIDASVSSDGVVTIHRATAASRSMLSKLILLPLRAQLRQLAGQTHRIEGDALGVTGFTVDASDGRLTVTGSLTGR</sequence>
<accession>A0A367Y2G6</accession>
<organism evidence="1 2">
    <name type="scientific">Microbacterium sorbitolivorans</name>
    <dbReference type="NCBI Taxonomy" id="1867410"/>
    <lineage>
        <taxon>Bacteria</taxon>
        <taxon>Bacillati</taxon>
        <taxon>Actinomycetota</taxon>
        <taxon>Actinomycetes</taxon>
        <taxon>Micrococcales</taxon>
        <taxon>Microbacteriaceae</taxon>
        <taxon>Microbacterium</taxon>
    </lineage>
</organism>
<dbReference type="EMBL" id="QORO01000002">
    <property type="protein sequence ID" value="RCK59730.1"/>
    <property type="molecule type" value="Genomic_DNA"/>
</dbReference>
<protein>
    <recommendedName>
        <fullName evidence="3">DUF2993 domain-containing protein</fullName>
    </recommendedName>
</protein>
<dbReference type="Proteomes" id="UP000253508">
    <property type="component" value="Unassembled WGS sequence"/>
</dbReference>
<dbReference type="OrthoDB" id="5065830at2"/>
<proteinExistence type="predicted"/>
<name>A0A367Y2G6_9MICO</name>
<evidence type="ECO:0000313" key="2">
    <source>
        <dbReference type="Proteomes" id="UP000253508"/>
    </source>
</evidence>
<comment type="caution">
    <text evidence="1">The sequence shown here is derived from an EMBL/GenBank/DDBJ whole genome shotgun (WGS) entry which is preliminary data.</text>
</comment>
<gene>
    <name evidence="1" type="ORF">DTO57_06040</name>
</gene>
<evidence type="ECO:0008006" key="3">
    <source>
        <dbReference type="Google" id="ProtNLM"/>
    </source>
</evidence>